<sequence>MELPRLIENIFELRLSYLSITYDQFKVFEYSGKTAPNQSVILEDGNFHSRMDFYKDQDISHNDKKNIKDLILAFQKGSSLDCLSEMFNCTELLYSVLKHDPIDKIIYNMIEGLLKPGNFQKAGVFFLNESLMKLKGAMYGSKSDEISVDNFNFRRISIPLYKRDHFTDVIFFEKIDTVNVDIFESRRLLEYFDGDVACCGIYSSRGPVGAILAQSDNYNSHRMNHLTLYGKICSVALELSKTLKRLEFAVQDIDYFKNNLYASDNFAQIGRLAATVAHELKNPLVAIGGFSKRLERIVEEPKAQTYLGIIYSEVERLEKIVSDILSYSREMDLNKERHSLPDIIFELTQLLDHQLRLNGVEVKVEIPDDMKIYVDAKRMKQVLLNLFNNSLDAMQEGGILKIKAYEDGSAGIVEISDTGGGIPDEIMKRVYEPFYTTKDKGTGLGLPLCKRIIFSHGGDIKLLNRDGGVHVTIKLPN</sequence>
<evidence type="ECO:0000313" key="10">
    <source>
        <dbReference type="EMBL" id="HCW92936.1"/>
    </source>
</evidence>
<dbReference type="RefSeq" id="WP_273266013.1">
    <property type="nucleotide sequence ID" value="NZ_JAAZVV010000047.1"/>
</dbReference>
<keyword evidence="3" id="KW-0597">Phosphoprotein</keyword>
<reference evidence="10 11" key="1">
    <citation type="journal article" date="2018" name="Nat. Biotechnol.">
        <title>A standardized bacterial taxonomy based on genome phylogeny substantially revises the tree of life.</title>
        <authorList>
            <person name="Parks D.H."/>
            <person name="Chuvochina M."/>
            <person name="Waite D.W."/>
            <person name="Rinke C."/>
            <person name="Skarshewski A."/>
            <person name="Chaumeil P.A."/>
            <person name="Hugenholtz P."/>
        </authorList>
    </citation>
    <scope>NUCLEOTIDE SEQUENCE [LARGE SCALE GENOMIC DNA]</scope>
    <source>
        <strain evidence="10">UBA8672</strain>
    </source>
</reference>
<dbReference type="PROSITE" id="PS50109">
    <property type="entry name" value="HIS_KIN"/>
    <property type="match status" value="1"/>
</dbReference>
<evidence type="ECO:0000256" key="7">
    <source>
        <dbReference type="ARBA" id="ARBA00022840"/>
    </source>
</evidence>
<dbReference type="EMBL" id="DPPF01000091">
    <property type="protein sequence ID" value="HCW92936.1"/>
    <property type="molecule type" value="Genomic_DNA"/>
</dbReference>
<feature type="domain" description="Histidine kinase" evidence="9">
    <location>
        <begin position="275"/>
        <end position="477"/>
    </location>
</feature>
<keyword evidence="8" id="KW-0902">Two-component regulatory system</keyword>
<dbReference type="Gene3D" id="3.30.565.10">
    <property type="entry name" value="Histidine kinase-like ATPase, C-terminal domain"/>
    <property type="match status" value="1"/>
</dbReference>
<dbReference type="Pfam" id="PF00512">
    <property type="entry name" value="HisKA"/>
    <property type="match status" value="1"/>
</dbReference>
<dbReference type="GO" id="GO:0005524">
    <property type="term" value="F:ATP binding"/>
    <property type="evidence" value="ECO:0007669"/>
    <property type="project" value="UniProtKB-KW"/>
</dbReference>
<dbReference type="EC" id="2.7.13.3" evidence="2"/>
<evidence type="ECO:0000256" key="2">
    <source>
        <dbReference type="ARBA" id="ARBA00012438"/>
    </source>
</evidence>
<dbReference type="Gene3D" id="1.10.287.130">
    <property type="match status" value="1"/>
</dbReference>
<dbReference type="InterPro" id="IPR003594">
    <property type="entry name" value="HATPase_dom"/>
</dbReference>
<evidence type="ECO:0000259" key="9">
    <source>
        <dbReference type="PROSITE" id="PS50109"/>
    </source>
</evidence>
<dbReference type="CDD" id="cd00082">
    <property type="entry name" value="HisKA"/>
    <property type="match status" value="1"/>
</dbReference>
<evidence type="ECO:0000256" key="5">
    <source>
        <dbReference type="ARBA" id="ARBA00022741"/>
    </source>
</evidence>
<dbReference type="PRINTS" id="PR00344">
    <property type="entry name" value="BCTRLSENSOR"/>
</dbReference>
<dbReference type="Pfam" id="PF02518">
    <property type="entry name" value="HATPase_c"/>
    <property type="match status" value="1"/>
</dbReference>
<dbReference type="InterPro" id="IPR004358">
    <property type="entry name" value="Sig_transdc_His_kin-like_C"/>
</dbReference>
<evidence type="ECO:0000313" key="11">
    <source>
        <dbReference type="Proteomes" id="UP000262325"/>
    </source>
</evidence>
<comment type="caution">
    <text evidence="10">The sequence shown here is derived from an EMBL/GenBank/DDBJ whole genome shotgun (WGS) entry which is preliminary data.</text>
</comment>
<evidence type="ECO:0000256" key="8">
    <source>
        <dbReference type="ARBA" id="ARBA00023012"/>
    </source>
</evidence>
<dbReference type="InterPro" id="IPR036890">
    <property type="entry name" value="HATPase_C_sf"/>
</dbReference>
<dbReference type="SMART" id="SM00388">
    <property type="entry name" value="HisKA"/>
    <property type="match status" value="1"/>
</dbReference>
<evidence type="ECO:0000256" key="1">
    <source>
        <dbReference type="ARBA" id="ARBA00000085"/>
    </source>
</evidence>
<dbReference type="Proteomes" id="UP000262325">
    <property type="component" value="Unassembled WGS sequence"/>
</dbReference>
<dbReference type="CDD" id="cd00075">
    <property type="entry name" value="HATPase"/>
    <property type="match status" value="1"/>
</dbReference>
<keyword evidence="4" id="KW-0808">Transferase</keyword>
<dbReference type="PANTHER" id="PTHR43065">
    <property type="entry name" value="SENSOR HISTIDINE KINASE"/>
    <property type="match status" value="1"/>
</dbReference>
<dbReference type="SUPFAM" id="SSF55874">
    <property type="entry name" value="ATPase domain of HSP90 chaperone/DNA topoisomerase II/histidine kinase"/>
    <property type="match status" value="1"/>
</dbReference>
<dbReference type="SUPFAM" id="SSF47384">
    <property type="entry name" value="Homodimeric domain of signal transducing histidine kinase"/>
    <property type="match status" value="1"/>
</dbReference>
<comment type="catalytic activity">
    <reaction evidence="1">
        <text>ATP + protein L-histidine = ADP + protein N-phospho-L-histidine.</text>
        <dbReference type="EC" id="2.7.13.3"/>
    </reaction>
</comment>
<evidence type="ECO:0000256" key="4">
    <source>
        <dbReference type="ARBA" id="ARBA00022679"/>
    </source>
</evidence>
<dbReference type="PANTHER" id="PTHR43065:SF10">
    <property type="entry name" value="PEROXIDE STRESS-ACTIVATED HISTIDINE KINASE MAK3"/>
    <property type="match status" value="1"/>
</dbReference>
<proteinExistence type="predicted"/>
<keyword evidence="7" id="KW-0067">ATP-binding</keyword>
<evidence type="ECO:0000256" key="6">
    <source>
        <dbReference type="ARBA" id="ARBA00022777"/>
    </source>
</evidence>
<keyword evidence="5" id="KW-0547">Nucleotide-binding</keyword>
<name>A0A3D5QAT4_FLESI</name>
<gene>
    <name evidence="10" type="ORF">DHM44_04565</name>
</gene>
<organism evidence="10 11">
    <name type="scientific">Flexistipes sinusarabici</name>
    <dbReference type="NCBI Taxonomy" id="2352"/>
    <lineage>
        <taxon>Bacteria</taxon>
        <taxon>Pseudomonadati</taxon>
        <taxon>Deferribacterota</taxon>
        <taxon>Deferribacteres</taxon>
        <taxon>Deferribacterales</taxon>
        <taxon>Flexistipitaceae</taxon>
        <taxon>Flexistipes</taxon>
    </lineage>
</organism>
<dbReference type="InterPro" id="IPR036097">
    <property type="entry name" value="HisK_dim/P_sf"/>
</dbReference>
<dbReference type="SMART" id="SM00387">
    <property type="entry name" value="HATPase_c"/>
    <property type="match status" value="1"/>
</dbReference>
<dbReference type="AlphaFoldDB" id="A0A3D5QAT4"/>
<protein>
    <recommendedName>
        <fullName evidence="2">histidine kinase</fullName>
        <ecNumber evidence="2">2.7.13.3</ecNumber>
    </recommendedName>
</protein>
<accession>A0A3D5QAT4</accession>
<keyword evidence="6" id="KW-0418">Kinase</keyword>
<dbReference type="GO" id="GO:0000155">
    <property type="term" value="F:phosphorelay sensor kinase activity"/>
    <property type="evidence" value="ECO:0007669"/>
    <property type="project" value="InterPro"/>
</dbReference>
<dbReference type="InterPro" id="IPR003661">
    <property type="entry name" value="HisK_dim/P_dom"/>
</dbReference>
<dbReference type="InterPro" id="IPR005467">
    <property type="entry name" value="His_kinase_dom"/>
</dbReference>
<evidence type="ECO:0000256" key="3">
    <source>
        <dbReference type="ARBA" id="ARBA00022553"/>
    </source>
</evidence>